<dbReference type="Proteomes" id="UP000697710">
    <property type="component" value="Unassembled WGS sequence"/>
</dbReference>
<gene>
    <name evidence="2" type="ORF">KC729_22360</name>
</gene>
<proteinExistence type="predicted"/>
<feature type="non-terminal residue" evidence="2">
    <location>
        <position position="65"/>
    </location>
</feature>
<evidence type="ECO:0000313" key="2">
    <source>
        <dbReference type="EMBL" id="MCA9730440.1"/>
    </source>
</evidence>
<keyword evidence="1" id="KW-0732">Signal</keyword>
<dbReference type="AlphaFoldDB" id="A0A956M3C4"/>
<comment type="caution">
    <text evidence="2">The sequence shown here is derived from an EMBL/GenBank/DDBJ whole genome shotgun (WGS) entry which is preliminary data.</text>
</comment>
<name>A0A956M3C4_UNCEI</name>
<protein>
    <submittedName>
        <fullName evidence="2">Uncharacterized protein</fullName>
    </submittedName>
</protein>
<dbReference type="EMBL" id="JAGQHR010001211">
    <property type="protein sequence ID" value="MCA9730440.1"/>
    <property type="molecule type" value="Genomic_DNA"/>
</dbReference>
<reference evidence="2" key="1">
    <citation type="submission" date="2020-04" db="EMBL/GenBank/DDBJ databases">
        <authorList>
            <person name="Zhang T."/>
        </authorList>
    </citation>
    <scope>NUCLEOTIDE SEQUENCE</scope>
    <source>
        <strain evidence="2">HKST-UBA01</strain>
    </source>
</reference>
<evidence type="ECO:0000313" key="3">
    <source>
        <dbReference type="Proteomes" id="UP000697710"/>
    </source>
</evidence>
<feature type="signal peptide" evidence="1">
    <location>
        <begin position="1"/>
        <end position="30"/>
    </location>
</feature>
<evidence type="ECO:0000256" key="1">
    <source>
        <dbReference type="SAM" id="SignalP"/>
    </source>
</evidence>
<sequence length="65" mass="6996">MSYRTSSLQIPGLVVSSLLLSFLVPFAASAEEAAAAKVDRLPIVDRAIEFHGGDVYRSSETKLTI</sequence>
<feature type="chain" id="PRO_5037372409" evidence="1">
    <location>
        <begin position="31"/>
        <end position="65"/>
    </location>
</feature>
<reference evidence="2" key="2">
    <citation type="journal article" date="2021" name="Microbiome">
        <title>Successional dynamics and alternative stable states in a saline activated sludge microbial community over 9 years.</title>
        <authorList>
            <person name="Wang Y."/>
            <person name="Ye J."/>
            <person name="Ju F."/>
            <person name="Liu L."/>
            <person name="Boyd J.A."/>
            <person name="Deng Y."/>
            <person name="Parks D.H."/>
            <person name="Jiang X."/>
            <person name="Yin X."/>
            <person name="Woodcroft B.J."/>
            <person name="Tyson G.W."/>
            <person name="Hugenholtz P."/>
            <person name="Polz M.F."/>
            <person name="Zhang T."/>
        </authorList>
    </citation>
    <scope>NUCLEOTIDE SEQUENCE</scope>
    <source>
        <strain evidence="2">HKST-UBA01</strain>
    </source>
</reference>
<accession>A0A956M3C4</accession>
<organism evidence="2 3">
    <name type="scientific">Eiseniibacteriota bacterium</name>
    <dbReference type="NCBI Taxonomy" id="2212470"/>
    <lineage>
        <taxon>Bacteria</taxon>
        <taxon>Candidatus Eiseniibacteriota</taxon>
    </lineage>
</organism>